<feature type="transmembrane region" description="Helical" evidence="3">
    <location>
        <begin position="14"/>
        <end position="34"/>
    </location>
</feature>
<dbReference type="Pfam" id="PF00106">
    <property type="entry name" value="adh_short"/>
    <property type="match status" value="2"/>
</dbReference>
<dbReference type="NCBIfam" id="NF004846">
    <property type="entry name" value="PRK06197.1"/>
    <property type="match status" value="1"/>
</dbReference>
<dbReference type="OrthoDB" id="191139at2759"/>
<dbReference type="GeneID" id="119731805"/>
<sequence length="342" mass="37604">MNKLDIFGRSVDPAIAASVVVGVVVVLWLVRRWVAGGWCYSNARLDGKTVVITGANSGIGKETAKDMARRGARVIIACRDLPKAEAAASEIRTATGNNKVTVRKLDLASLASVRECAKKIKAEVKKLDILINNAGIMMCPPLKTEDGFEMQLGVNHLGHFLLTNLLLDLIKSSAPARIVNVSSLAHDFNNAKMFWDDINLEKNYDPMVAYGQSKLANVLFTVELAKRLKGTQVTANSLHPGTIETELTRHTQQAICAMSLPWRIFFRIIMCSPIGNFFRKTAVQGAQTTIHLAVSEELKNTTGQYYSDCVPAKTNKQSVNSENARRLWEMSAEMVGLDKKVD</sequence>
<dbReference type="AlphaFoldDB" id="A0A914AAV7"/>
<dbReference type="Gene3D" id="3.40.50.720">
    <property type="entry name" value="NAD(P)-binding Rossmann-like Domain"/>
    <property type="match status" value="1"/>
</dbReference>
<evidence type="ECO:0000256" key="3">
    <source>
        <dbReference type="SAM" id="Phobius"/>
    </source>
</evidence>
<keyword evidence="3" id="KW-1133">Transmembrane helix</keyword>
<keyword evidence="3" id="KW-0812">Transmembrane</keyword>
<dbReference type="Proteomes" id="UP000887568">
    <property type="component" value="Unplaced"/>
</dbReference>
<keyword evidence="5" id="KW-1185">Reference proteome</keyword>
<accession>A0A914AAV7</accession>
<proteinExistence type="inferred from homology"/>
<reference evidence="4" key="1">
    <citation type="submission" date="2022-11" db="UniProtKB">
        <authorList>
            <consortium name="EnsemblMetazoa"/>
        </authorList>
    </citation>
    <scope>IDENTIFICATION</scope>
</reference>
<dbReference type="PRINTS" id="PR00081">
    <property type="entry name" value="GDHRDH"/>
</dbReference>
<dbReference type="OMA" id="ICTSACS"/>
<dbReference type="SUPFAM" id="SSF51735">
    <property type="entry name" value="NAD(P)-binding Rossmann-fold domains"/>
    <property type="match status" value="1"/>
</dbReference>
<name>A0A914AAV7_PATMI</name>
<evidence type="ECO:0008006" key="6">
    <source>
        <dbReference type="Google" id="ProtNLM"/>
    </source>
</evidence>
<dbReference type="InterPro" id="IPR002347">
    <property type="entry name" value="SDR_fam"/>
</dbReference>
<dbReference type="GO" id="GO:0016491">
    <property type="term" value="F:oxidoreductase activity"/>
    <property type="evidence" value="ECO:0007669"/>
    <property type="project" value="UniProtKB-KW"/>
</dbReference>
<dbReference type="PRINTS" id="PR00080">
    <property type="entry name" value="SDRFAMILY"/>
</dbReference>
<dbReference type="InterPro" id="IPR036291">
    <property type="entry name" value="NAD(P)-bd_dom_sf"/>
</dbReference>
<keyword evidence="3" id="KW-0472">Membrane</keyword>
<dbReference type="PANTHER" id="PTHR43157:SF31">
    <property type="entry name" value="PHOSPHATIDYLINOSITOL-GLYCAN BIOSYNTHESIS CLASS F PROTEIN"/>
    <property type="match status" value="1"/>
</dbReference>
<evidence type="ECO:0000313" key="4">
    <source>
        <dbReference type="EnsemblMetazoa" id="XP_038061005.1"/>
    </source>
</evidence>
<dbReference type="EnsemblMetazoa" id="XM_038205077.1">
    <property type="protein sequence ID" value="XP_038061005.1"/>
    <property type="gene ID" value="LOC119731805"/>
</dbReference>
<evidence type="ECO:0000313" key="5">
    <source>
        <dbReference type="Proteomes" id="UP000887568"/>
    </source>
</evidence>
<dbReference type="PANTHER" id="PTHR43157">
    <property type="entry name" value="PHOSPHATIDYLINOSITOL-GLYCAN BIOSYNTHESIS CLASS F PROTEIN-RELATED"/>
    <property type="match status" value="1"/>
</dbReference>
<comment type="similarity">
    <text evidence="2">Belongs to the short-chain dehydrogenases/reductases (SDR) family.</text>
</comment>
<dbReference type="RefSeq" id="XP_038061005.1">
    <property type="nucleotide sequence ID" value="XM_038205077.1"/>
</dbReference>
<protein>
    <recommendedName>
        <fullName evidence="6">Retinol dehydrogenase 13</fullName>
    </recommendedName>
</protein>
<keyword evidence="1" id="KW-0560">Oxidoreductase</keyword>
<evidence type="ECO:0000256" key="1">
    <source>
        <dbReference type="ARBA" id="ARBA00023002"/>
    </source>
</evidence>
<organism evidence="4 5">
    <name type="scientific">Patiria miniata</name>
    <name type="common">Bat star</name>
    <name type="synonym">Asterina miniata</name>
    <dbReference type="NCBI Taxonomy" id="46514"/>
    <lineage>
        <taxon>Eukaryota</taxon>
        <taxon>Metazoa</taxon>
        <taxon>Echinodermata</taxon>
        <taxon>Eleutherozoa</taxon>
        <taxon>Asterozoa</taxon>
        <taxon>Asteroidea</taxon>
        <taxon>Valvatacea</taxon>
        <taxon>Valvatida</taxon>
        <taxon>Asterinidae</taxon>
        <taxon>Patiria</taxon>
    </lineage>
</organism>
<evidence type="ECO:0000256" key="2">
    <source>
        <dbReference type="RuleBase" id="RU000363"/>
    </source>
</evidence>